<feature type="transmembrane region" description="Helical" evidence="1">
    <location>
        <begin position="246"/>
        <end position="267"/>
    </location>
</feature>
<organism evidence="2">
    <name type="scientific">Blastocystis hominis</name>
    <dbReference type="NCBI Taxonomy" id="12968"/>
    <lineage>
        <taxon>Eukaryota</taxon>
        <taxon>Sar</taxon>
        <taxon>Stramenopiles</taxon>
        <taxon>Bigyra</taxon>
        <taxon>Opalozoa</taxon>
        <taxon>Opalinata</taxon>
        <taxon>Blastocystidae</taxon>
        <taxon>Blastocystis</taxon>
    </lineage>
</organism>
<feature type="transmembrane region" description="Helical" evidence="1">
    <location>
        <begin position="365"/>
        <end position="388"/>
    </location>
</feature>
<feature type="transmembrane region" description="Helical" evidence="1">
    <location>
        <begin position="44"/>
        <end position="69"/>
    </location>
</feature>
<dbReference type="GeneID" id="24920595"/>
<dbReference type="AlphaFoldDB" id="D8M6B2"/>
<dbReference type="Proteomes" id="UP000008312">
    <property type="component" value="Unassembled WGS sequence"/>
</dbReference>
<dbReference type="OrthoDB" id="199433at2759"/>
<evidence type="ECO:0008006" key="4">
    <source>
        <dbReference type="Google" id="ProtNLM"/>
    </source>
</evidence>
<reference evidence="2" key="1">
    <citation type="submission" date="2010-02" db="EMBL/GenBank/DDBJ databases">
        <title>Sequencing and annotation of the Blastocystis hominis genome.</title>
        <authorList>
            <person name="Wincker P."/>
        </authorList>
    </citation>
    <scope>NUCLEOTIDE SEQUENCE</scope>
    <source>
        <strain evidence="2">Singapore isolate B</strain>
    </source>
</reference>
<keyword evidence="3" id="KW-1185">Reference proteome</keyword>
<feature type="transmembrane region" description="Helical" evidence="1">
    <location>
        <begin position="171"/>
        <end position="199"/>
    </location>
</feature>
<feature type="transmembrane region" description="Helical" evidence="1">
    <location>
        <begin position="89"/>
        <end position="110"/>
    </location>
</feature>
<sequence length="497" mass="57347">MVSKRVYACDYGKGLAILGMLLAHTFEAGICDWNHDIELHYIQRIPIAVIVVLAPLALICLMGLFFTFITSMTCTMNIIRIESKGKGAVMSYFLYRFAFAIVLKFVEIFFKNWWQEYGIFQTMSIRFPQVELGTDGGTLDSIGACGLLVPVSVYLVRRIPWARKDYKRQVVILSAIAVLLLFFYLPIADFFVMLAEWLFKYEFNFLGIICSKFGKGSFMIAQCFPFGLVGGCIAIIMVSTKLWKPLWIYASSMMGIAVAVAILYLVTDPDPFNNVLSHRKPSFVRFCELGFECLVIVFASHLSDNESRPLLKRYQFNKHVTFLRRISCVSLSCYIWETWVSRQIRKFFIVVVGFPYDLEKKESLWSFWAVGVFMIVNLIVDLYIITFWEKIQFRFSSERTIAWILSWLFNRKEEVDWKASNQKIIYGPINELEKEIIESDETKAKKNLSTEVQMVEVDMGEKNPETTDAPRRTQIGNKQEIQLMSTLIEANSNIVSK</sequence>
<feature type="transmembrane region" description="Helical" evidence="1">
    <location>
        <begin position="219"/>
        <end position="239"/>
    </location>
</feature>
<name>D8M6B2_BLAHO</name>
<evidence type="ECO:0000256" key="1">
    <source>
        <dbReference type="SAM" id="Phobius"/>
    </source>
</evidence>
<evidence type="ECO:0000313" key="2">
    <source>
        <dbReference type="EMBL" id="CBK23665.2"/>
    </source>
</evidence>
<keyword evidence="1" id="KW-0472">Membrane</keyword>
<keyword evidence="1" id="KW-1133">Transmembrane helix</keyword>
<dbReference type="EMBL" id="FN668661">
    <property type="protein sequence ID" value="CBK23665.2"/>
    <property type="molecule type" value="Genomic_DNA"/>
</dbReference>
<feature type="transmembrane region" description="Helical" evidence="1">
    <location>
        <begin position="141"/>
        <end position="159"/>
    </location>
</feature>
<gene>
    <name evidence="2" type="ORF">GSBLH_T00003498001</name>
</gene>
<keyword evidence="1" id="KW-0812">Transmembrane</keyword>
<evidence type="ECO:0000313" key="3">
    <source>
        <dbReference type="Proteomes" id="UP000008312"/>
    </source>
</evidence>
<dbReference type="RefSeq" id="XP_012897713.1">
    <property type="nucleotide sequence ID" value="XM_013042259.1"/>
</dbReference>
<accession>D8M6B2</accession>
<dbReference type="InParanoid" id="D8M6B2"/>
<proteinExistence type="predicted"/>
<protein>
    <recommendedName>
        <fullName evidence="4">Acyltransferase 3 domain-containing protein</fullName>
    </recommendedName>
</protein>